<proteinExistence type="predicted"/>
<evidence type="ECO:0000313" key="4">
    <source>
        <dbReference type="EMBL" id="USQ81169.1"/>
    </source>
</evidence>
<dbReference type="PANTHER" id="PTHR43272">
    <property type="entry name" value="LONG-CHAIN-FATTY-ACID--COA LIGASE"/>
    <property type="match status" value="1"/>
</dbReference>
<dbReference type="Pfam" id="PF00501">
    <property type="entry name" value="AMP-binding"/>
    <property type="match status" value="1"/>
</dbReference>
<gene>
    <name evidence="4" type="ORF">NF556_05860</name>
</gene>
<dbReference type="SUPFAM" id="SSF56801">
    <property type="entry name" value="Acetyl-CoA synthetase-like"/>
    <property type="match status" value="1"/>
</dbReference>
<keyword evidence="2" id="KW-0067">ATP-binding</keyword>
<keyword evidence="1" id="KW-0547">Nucleotide-binding</keyword>
<dbReference type="EMBL" id="CP099489">
    <property type="protein sequence ID" value="USQ81169.1"/>
    <property type="molecule type" value="Genomic_DNA"/>
</dbReference>
<organism evidence="4 5">
    <name type="scientific">Ornithinimicrobium faecis</name>
    <dbReference type="NCBI Taxonomy" id="2934158"/>
    <lineage>
        <taxon>Bacteria</taxon>
        <taxon>Bacillati</taxon>
        <taxon>Actinomycetota</taxon>
        <taxon>Actinomycetes</taxon>
        <taxon>Micrococcales</taxon>
        <taxon>Ornithinimicrobiaceae</taxon>
        <taxon>Ornithinimicrobium</taxon>
    </lineage>
</organism>
<accession>A0ABY4YXB5</accession>
<dbReference type="PROSITE" id="PS00455">
    <property type="entry name" value="AMP_BINDING"/>
    <property type="match status" value="1"/>
</dbReference>
<dbReference type="Gene3D" id="3.40.50.12780">
    <property type="entry name" value="N-terminal domain of ligase-like"/>
    <property type="match status" value="1"/>
</dbReference>
<dbReference type="InterPro" id="IPR000873">
    <property type="entry name" value="AMP-dep_synth/lig_dom"/>
</dbReference>
<keyword evidence="5" id="KW-1185">Reference proteome</keyword>
<evidence type="ECO:0000313" key="5">
    <source>
        <dbReference type="Proteomes" id="UP001056455"/>
    </source>
</evidence>
<dbReference type="RefSeq" id="WP_252594553.1">
    <property type="nucleotide sequence ID" value="NZ_CP099489.1"/>
</dbReference>
<sequence length="676" mass="74317">MSPGAVGGSTGGGAPRADTFPRLLMELAAQRPDDVAMQEKQYGIWQPITWAGYAERVSDTANGLAALGIERGEIVAVLGDNRPEWLIAELAAQSMGCAVVGIYPTSIGEELRHILTQARARVVVAEDQEQVDKLLRLLEDEAPAGSEPLLVERIVYYDPHGLEQYADTVLLEFTDLEAMGKERAAQQPTWFAEQVASGSADDIAVICTTSGTTSKPKLGELSHSNLLTMGRHLTQVDPITAKDRYVSFLPFAWIGEQMLAVACGLTNGVTISFPEDSSTQRSDLREIGPDVMFSPPRIWESMLSEVQVRIDEAGWLKRKVFGWGYDVGDRTAAMRVSGKKPGAGLALMHKLADVVATRPVRDQLGLARIKRGYTGGAPLGPDVFRFYHAIGVNLKQLYGQTEICGIAVVHRDDDIAFNTVGTPIPGTEMRITDDGEILLRSASVFRGYHRQPEETAATVDADGWLHTGDAGYLDESTGQLVVIDRQKDVLTAPDGTRYSSQFIENKLKFSPYVEESVVFAPGESAEDAGGMTALITLDPATVGSWAEHERLSYTTYTDLAAKPEVYDLIAEEATRANEDLPESIRVTRFVLLHKQLDPDDDEITRTRKVRRNVIADRYGDIIAALRRGDDQVSIRSRITYQDGTSTERELSLEIFDLTTYTIPEGRGRRPVWSGRR</sequence>
<evidence type="ECO:0000259" key="3">
    <source>
        <dbReference type="Pfam" id="PF00501"/>
    </source>
</evidence>
<reference evidence="4" key="1">
    <citation type="submission" date="2022-06" db="EMBL/GenBank/DDBJ databases">
        <title>Ornithinimicrobium HY1793.</title>
        <authorList>
            <person name="Huang Y."/>
        </authorList>
    </citation>
    <scope>NUCLEOTIDE SEQUENCE</scope>
    <source>
        <strain evidence="4">HY1793</strain>
    </source>
</reference>
<dbReference type="InterPro" id="IPR020845">
    <property type="entry name" value="AMP-binding_CS"/>
</dbReference>
<feature type="domain" description="AMP-dependent synthetase/ligase" evidence="3">
    <location>
        <begin position="28"/>
        <end position="449"/>
    </location>
</feature>
<dbReference type="Proteomes" id="UP001056455">
    <property type="component" value="Chromosome"/>
</dbReference>
<dbReference type="InterPro" id="IPR042099">
    <property type="entry name" value="ANL_N_sf"/>
</dbReference>
<evidence type="ECO:0000256" key="1">
    <source>
        <dbReference type="ARBA" id="ARBA00022741"/>
    </source>
</evidence>
<evidence type="ECO:0000256" key="2">
    <source>
        <dbReference type="ARBA" id="ARBA00022840"/>
    </source>
</evidence>
<name>A0ABY4YXB5_9MICO</name>
<dbReference type="PANTHER" id="PTHR43272:SF33">
    <property type="entry name" value="AMP-BINDING DOMAIN-CONTAINING PROTEIN-RELATED"/>
    <property type="match status" value="1"/>
</dbReference>
<protein>
    <submittedName>
        <fullName evidence="4">AMP-binding protein</fullName>
    </submittedName>
</protein>